<dbReference type="Pfam" id="PF00578">
    <property type="entry name" value="AhpC-TSA"/>
    <property type="match status" value="1"/>
</dbReference>
<dbReference type="CDD" id="cd02966">
    <property type="entry name" value="TlpA_like_family"/>
    <property type="match status" value="1"/>
</dbReference>
<proteinExistence type="predicted"/>
<dbReference type="GO" id="GO:0016491">
    <property type="term" value="F:oxidoreductase activity"/>
    <property type="evidence" value="ECO:0007669"/>
    <property type="project" value="InterPro"/>
</dbReference>
<dbReference type="Gene3D" id="3.40.30.10">
    <property type="entry name" value="Glutaredoxin"/>
    <property type="match status" value="1"/>
</dbReference>
<keyword evidence="4" id="KW-1185">Reference proteome</keyword>
<dbReference type="OrthoDB" id="9815205at2"/>
<gene>
    <name evidence="3" type="ORF">HYN59_07650</name>
</gene>
<dbReference type="PANTHER" id="PTHR42852">
    <property type="entry name" value="THIOL:DISULFIDE INTERCHANGE PROTEIN DSBE"/>
    <property type="match status" value="1"/>
</dbReference>
<dbReference type="InterPro" id="IPR050553">
    <property type="entry name" value="Thioredoxin_ResA/DsbE_sf"/>
</dbReference>
<evidence type="ECO:0000313" key="4">
    <source>
        <dbReference type="Proteomes" id="UP000244929"/>
    </source>
</evidence>
<evidence type="ECO:0000256" key="1">
    <source>
        <dbReference type="SAM" id="SignalP"/>
    </source>
</evidence>
<dbReference type="InterPro" id="IPR000866">
    <property type="entry name" value="AhpC/TSA"/>
</dbReference>
<evidence type="ECO:0000313" key="3">
    <source>
        <dbReference type="EMBL" id="AWH85007.1"/>
    </source>
</evidence>
<dbReference type="GO" id="GO:0016209">
    <property type="term" value="F:antioxidant activity"/>
    <property type="evidence" value="ECO:0007669"/>
    <property type="project" value="InterPro"/>
</dbReference>
<dbReference type="RefSeq" id="WP_108777713.1">
    <property type="nucleotide sequence ID" value="NZ_CP029186.1"/>
</dbReference>
<feature type="signal peptide" evidence="1">
    <location>
        <begin position="1"/>
        <end position="18"/>
    </location>
</feature>
<dbReference type="KEGG" id="falb:HYN59_07650"/>
<sequence>MRQLLLFALLITGSASFAQDYPFLTASNKRSNMTDYVDYLNTLPVAKRDSIIRFTKYYKENGMLSNKAYSDSLFHSAGGFKYQTLIYKDTLTNEYSYIFHRQTEAEITANNEHWKKQQKDDEENRKNLLGSVIDELSLTDMDGKEHTLESLKGKIIVLDFWFVNCGACIEDMPELNKLRQEYGTDDIAWFGITFDKKDKVAKFSEKVKFDFTLIPDGRHLVDRFAIKYFPTTFIIDSDREVIFTGKTLVGNRIGETAKALKKAVKAMEKKRRNSPRK</sequence>
<evidence type="ECO:0000259" key="2">
    <source>
        <dbReference type="PROSITE" id="PS51352"/>
    </source>
</evidence>
<accession>A0A2S1QX64</accession>
<dbReference type="AlphaFoldDB" id="A0A2S1QX64"/>
<protein>
    <recommendedName>
        <fullName evidence="2">Thioredoxin domain-containing protein</fullName>
    </recommendedName>
</protein>
<dbReference type="EMBL" id="CP029186">
    <property type="protein sequence ID" value="AWH85007.1"/>
    <property type="molecule type" value="Genomic_DNA"/>
</dbReference>
<dbReference type="Proteomes" id="UP000244929">
    <property type="component" value="Chromosome"/>
</dbReference>
<keyword evidence="1" id="KW-0732">Signal</keyword>
<reference evidence="3 4" key="1">
    <citation type="submission" date="2018-04" db="EMBL/GenBank/DDBJ databases">
        <title>Genome sequencing of Flavobacterium sp. HYN0059.</title>
        <authorList>
            <person name="Yi H."/>
            <person name="Baek C."/>
        </authorList>
    </citation>
    <scope>NUCLEOTIDE SEQUENCE [LARGE SCALE GENOMIC DNA]</scope>
    <source>
        <strain evidence="3 4">HYN0059</strain>
    </source>
</reference>
<name>A0A2S1QX64_9FLAO</name>
<feature type="chain" id="PRO_5015670009" description="Thioredoxin domain-containing protein" evidence="1">
    <location>
        <begin position="19"/>
        <end position="277"/>
    </location>
</feature>
<dbReference type="PANTHER" id="PTHR42852:SF13">
    <property type="entry name" value="PROTEIN DIPZ"/>
    <property type="match status" value="1"/>
</dbReference>
<dbReference type="InterPro" id="IPR036249">
    <property type="entry name" value="Thioredoxin-like_sf"/>
</dbReference>
<dbReference type="InterPro" id="IPR013766">
    <property type="entry name" value="Thioredoxin_domain"/>
</dbReference>
<organism evidence="3 4">
    <name type="scientific">Flavobacterium album</name>
    <dbReference type="NCBI Taxonomy" id="2175091"/>
    <lineage>
        <taxon>Bacteria</taxon>
        <taxon>Pseudomonadati</taxon>
        <taxon>Bacteroidota</taxon>
        <taxon>Flavobacteriia</taxon>
        <taxon>Flavobacteriales</taxon>
        <taxon>Flavobacteriaceae</taxon>
        <taxon>Flavobacterium</taxon>
    </lineage>
</organism>
<dbReference type="PROSITE" id="PS51352">
    <property type="entry name" value="THIOREDOXIN_2"/>
    <property type="match status" value="1"/>
</dbReference>
<dbReference type="SUPFAM" id="SSF52833">
    <property type="entry name" value="Thioredoxin-like"/>
    <property type="match status" value="1"/>
</dbReference>
<feature type="domain" description="Thioredoxin" evidence="2">
    <location>
        <begin position="127"/>
        <end position="269"/>
    </location>
</feature>